<evidence type="ECO:0000313" key="3">
    <source>
        <dbReference type="Proteomes" id="UP000298663"/>
    </source>
</evidence>
<reference evidence="1" key="3">
    <citation type="journal article" date="2019" name="G3 (Bethesda)">
        <title>Hybrid Assembly of the Genome of the Entomopathogenic Nematode Steinernema carpocapsae Identifies the X-Chromosome.</title>
        <authorList>
            <person name="Serra L."/>
            <person name="Macchietto M."/>
            <person name="Macias-Munoz A."/>
            <person name="McGill C.J."/>
            <person name="Rodriguez I.M."/>
            <person name="Rodriguez B."/>
            <person name="Murad R."/>
            <person name="Mortazavi A."/>
        </authorList>
    </citation>
    <scope>NUCLEOTIDE SEQUENCE</scope>
    <source>
        <strain evidence="1">ALL</strain>
    </source>
</reference>
<comment type="caution">
    <text evidence="1">The sequence shown here is derived from an EMBL/GenBank/DDBJ whole genome shotgun (WGS) entry which is preliminary data.</text>
</comment>
<gene>
    <name evidence="1" type="ORF">L596_023699</name>
    <name evidence="2" type="ORF">L596_023720</name>
</gene>
<dbReference type="Proteomes" id="UP000298663">
    <property type="component" value="Unassembled WGS sequence"/>
</dbReference>
<organism evidence="1 3">
    <name type="scientific">Steinernema carpocapsae</name>
    <name type="common">Entomopathogenic nematode</name>
    <dbReference type="NCBI Taxonomy" id="34508"/>
    <lineage>
        <taxon>Eukaryota</taxon>
        <taxon>Metazoa</taxon>
        <taxon>Ecdysozoa</taxon>
        <taxon>Nematoda</taxon>
        <taxon>Chromadorea</taxon>
        <taxon>Rhabditida</taxon>
        <taxon>Tylenchina</taxon>
        <taxon>Panagrolaimomorpha</taxon>
        <taxon>Strongyloidoidea</taxon>
        <taxon>Steinernematidae</taxon>
        <taxon>Steinernema</taxon>
    </lineage>
</organism>
<dbReference type="AlphaFoldDB" id="A0A4U5MEF2"/>
<dbReference type="EMBL" id="AZBU02000008">
    <property type="protein sequence ID" value="TKR67591.1"/>
    <property type="molecule type" value="Genomic_DNA"/>
</dbReference>
<evidence type="ECO:0000313" key="2">
    <source>
        <dbReference type="EMBL" id="TKR67591.1"/>
    </source>
</evidence>
<keyword evidence="3" id="KW-1185">Reference proteome</keyword>
<sequence>MNIVFIVPRTSSQPLRCQVIFRKLSKGWLNVYPVVLSPYSLITSCSLSIVTFSTDSGTLSGFSLPGNSTCFLEFFGREHFIHTFASSGKQSKIPAFSFKKTITSFEKGDSKKSSKI</sequence>
<protein>
    <submittedName>
        <fullName evidence="1">Uncharacterized protein</fullName>
    </submittedName>
</protein>
<reference evidence="1 3" key="2">
    <citation type="journal article" date="2015" name="Genome Biol.">
        <title>Comparative genomics of Steinernema reveals deeply conserved gene regulatory networks.</title>
        <authorList>
            <person name="Dillman A.R."/>
            <person name="Macchietto M."/>
            <person name="Porter C.F."/>
            <person name="Rogers A."/>
            <person name="Williams B."/>
            <person name="Antoshechkin I."/>
            <person name="Lee M.M."/>
            <person name="Goodwin Z."/>
            <person name="Lu X."/>
            <person name="Lewis E.E."/>
            <person name="Goodrich-Blair H."/>
            <person name="Stock S.P."/>
            <person name="Adams B.J."/>
            <person name="Sternberg P.W."/>
            <person name="Mortazavi A."/>
        </authorList>
    </citation>
    <scope>NUCLEOTIDE SEQUENCE [LARGE SCALE GENOMIC DNA]</scope>
    <source>
        <strain evidence="1 3">ALL</strain>
    </source>
</reference>
<name>A0A4U5MEF2_STECR</name>
<evidence type="ECO:0000313" key="1">
    <source>
        <dbReference type="EMBL" id="TKR67567.1"/>
    </source>
</evidence>
<accession>A0A4U5MEF2</accession>
<proteinExistence type="predicted"/>
<reference evidence="1" key="1">
    <citation type="submission" date="2013-11" db="EMBL/GenBank/DDBJ databases">
        <authorList>
            <person name="Sternberg P."/>
            <person name="Dillman A."/>
            <person name="Macchietto M."/>
        </authorList>
    </citation>
    <scope>NUCLEOTIDE SEQUENCE</scope>
    <source>
        <strain evidence="1">ALL</strain>
    </source>
</reference>
<dbReference type="EMBL" id="AZBU02000008">
    <property type="protein sequence ID" value="TKR67567.1"/>
    <property type="molecule type" value="Genomic_DNA"/>
</dbReference>